<dbReference type="OrthoDB" id="381190at2759"/>
<dbReference type="PANTHER" id="PTHR37079">
    <property type="entry name" value="SERINE/THREONINE-PROTEIN KINASE ATM"/>
    <property type="match status" value="1"/>
</dbReference>
<dbReference type="PANTHER" id="PTHR37079:SF4">
    <property type="entry name" value="SERINE_THREONINE-PROTEIN KINASE ATM"/>
    <property type="match status" value="1"/>
</dbReference>
<evidence type="ECO:0000256" key="2">
    <source>
        <dbReference type="ARBA" id="ARBA00022777"/>
    </source>
</evidence>
<dbReference type="EMBL" id="UZAH01028872">
    <property type="protein sequence ID" value="VDP02885.1"/>
    <property type="molecule type" value="Genomic_DNA"/>
</dbReference>
<keyword evidence="5" id="KW-1185">Reference proteome</keyword>
<dbReference type="PROSITE" id="PS00916">
    <property type="entry name" value="PI3_4_KINASE_2"/>
    <property type="match status" value="1"/>
</dbReference>
<organism evidence="5 6">
    <name type="scientific">Heligmosomoides polygyrus</name>
    <name type="common">Parasitic roundworm</name>
    <dbReference type="NCBI Taxonomy" id="6339"/>
    <lineage>
        <taxon>Eukaryota</taxon>
        <taxon>Metazoa</taxon>
        <taxon>Ecdysozoa</taxon>
        <taxon>Nematoda</taxon>
        <taxon>Chromadorea</taxon>
        <taxon>Rhabditida</taxon>
        <taxon>Rhabditina</taxon>
        <taxon>Rhabditomorpha</taxon>
        <taxon>Strongyloidea</taxon>
        <taxon>Heligmosomidae</taxon>
        <taxon>Heligmosomoides</taxon>
    </lineage>
</organism>
<keyword evidence="1" id="KW-0808">Transferase</keyword>
<dbReference type="InterPro" id="IPR011009">
    <property type="entry name" value="Kinase-like_dom_sf"/>
</dbReference>
<dbReference type="Pfam" id="PF00454">
    <property type="entry name" value="PI3_PI4_kinase"/>
    <property type="match status" value="1"/>
</dbReference>
<dbReference type="PROSITE" id="PS50290">
    <property type="entry name" value="PI3_4_KINASE_3"/>
    <property type="match status" value="1"/>
</dbReference>
<dbReference type="InterPro" id="IPR038980">
    <property type="entry name" value="ATM_plant"/>
</dbReference>
<dbReference type="GO" id="GO:0004674">
    <property type="term" value="F:protein serine/threonine kinase activity"/>
    <property type="evidence" value="ECO:0007669"/>
    <property type="project" value="InterPro"/>
</dbReference>
<proteinExistence type="predicted"/>
<dbReference type="AlphaFoldDB" id="A0A183G2F4"/>
<dbReference type="InterPro" id="IPR018936">
    <property type="entry name" value="PI3/4_kinase_CS"/>
</dbReference>
<evidence type="ECO:0000313" key="6">
    <source>
        <dbReference type="WBParaSite" id="HPBE_0001547201-mRNA-1"/>
    </source>
</evidence>
<dbReference type="SMART" id="SM00146">
    <property type="entry name" value="PI3Kc"/>
    <property type="match status" value="1"/>
</dbReference>
<dbReference type="GO" id="GO:0006974">
    <property type="term" value="P:DNA damage response"/>
    <property type="evidence" value="ECO:0007669"/>
    <property type="project" value="InterPro"/>
</dbReference>
<dbReference type="SUPFAM" id="SSF56112">
    <property type="entry name" value="Protein kinase-like (PK-like)"/>
    <property type="match status" value="1"/>
</dbReference>
<feature type="domain" description="PI3K/PI4K catalytic" evidence="3">
    <location>
        <begin position="1"/>
        <end position="161"/>
    </location>
</feature>
<accession>A0A3P8B7Q8</accession>
<dbReference type="InterPro" id="IPR036940">
    <property type="entry name" value="PI3/4_kinase_cat_sf"/>
</dbReference>
<dbReference type="InterPro" id="IPR000403">
    <property type="entry name" value="PI3/4_kinase_cat_dom"/>
</dbReference>
<reference evidence="6" key="2">
    <citation type="submission" date="2019-09" db="UniProtKB">
        <authorList>
            <consortium name="WormBaseParasite"/>
        </authorList>
    </citation>
    <scope>IDENTIFICATION</scope>
</reference>
<gene>
    <name evidence="4" type="ORF">HPBE_LOCUS15471</name>
</gene>
<dbReference type="Proteomes" id="UP000050761">
    <property type="component" value="Unassembled WGS sequence"/>
</dbReference>
<dbReference type="Gene3D" id="1.10.1070.11">
    <property type="entry name" value="Phosphatidylinositol 3-/4-kinase, catalytic domain"/>
    <property type="match status" value="1"/>
</dbReference>
<evidence type="ECO:0000313" key="4">
    <source>
        <dbReference type="EMBL" id="VDP02885.1"/>
    </source>
</evidence>
<evidence type="ECO:0000259" key="3">
    <source>
        <dbReference type="PROSITE" id="PS50290"/>
    </source>
</evidence>
<name>A0A183G2F4_HELPZ</name>
<accession>A0A183G2F4</accession>
<evidence type="ECO:0000256" key="1">
    <source>
        <dbReference type="ARBA" id="ARBA00022679"/>
    </source>
</evidence>
<keyword evidence="2" id="KW-0418">Kinase</keyword>
<protein>
    <submittedName>
        <fullName evidence="6">PI3K/PI4K domain-containing protein</fullName>
    </submittedName>
</protein>
<reference evidence="4 5" key="1">
    <citation type="submission" date="2018-11" db="EMBL/GenBank/DDBJ databases">
        <authorList>
            <consortium name="Pathogen Informatics"/>
        </authorList>
    </citation>
    <scope>NUCLEOTIDE SEQUENCE [LARGE SCALE GENOMIC DNA]</scope>
</reference>
<sequence>MIENYRRSLAQWSIVTYVVGLGDRHLSNVLFETETCKLVHIDLGMILEYSKRTLPIPERVPFRLTRDLLDPLLIEGVGGRLAQEAVLAMRLLRENRHVILGLASVLLRETISSFEEVESQVGERPSYVSETAIARLRDKLNGTDDTFGVQDVELQSRAAAPEELVHNAPAAVGTHAATVVEAPAETSFRGAAAHKGTL</sequence>
<evidence type="ECO:0000313" key="5">
    <source>
        <dbReference type="Proteomes" id="UP000050761"/>
    </source>
</evidence>
<dbReference type="WBParaSite" id="HPBE_0001547201-mRNA-1">
    <property type="protein sequence ID" value="HPBE_0001547201-mRNA-1"/>
    <property type="gene ID" value="HPBE_0001547201"/>
</dbReference>